<dbReference type="RefSeq" id="WP_127730068.1">
    <property type="nucleotide sequence ID" value="NZ_SACP01000012.1"/>
</dbReference>
<dbReference type="EMBL" id="SACP01000012">
    <property type="protein sequence ID" value="RVU17485.1"/>
    <property type="molecule type" value="Genomic_DNA"/>
</dbReference>
<dbReference type="GO" id="GO:0008270">
    <property type="term" value="F:zinc ion binding"/>
    <property type="evidence" value="ECO:0007669"/>
    <property type="project" value="InterPro"/>
</dbReference>
<accession>A0A437P5D5</accession>
<protein>
    <submittedName>
        <fullName evidence="3">HNH endonuclease</fullName>
    </submittedName>
</protein>
<dbReference type="InterPro" id="IPR002711">
    <property type="entry name" value="HNH"/>
</dbReference>
<keyword evidence="3" id="KW-0540">Nuclease</keyword>
<evidence type="ECO:0000256" key="1">
    <source>
        <dbReference type="SAM" id="MobiDB-lite"/>
    </source>
</evidence>
<dbReference type="AlphaFoldDB" id="A0A437P5D5"/>
<dbReference type="GO" id="GO:0004519">
    <property type="term" value="F:endonuclease activity"/>
    <property type="evidence" value="ECO:0007669"/>
    <property type="project" value="UniProtKB-KW"/>
</dbReference>
<comment type="caution">
    <text evidence="3">The sequence shown here is derived from an EMBL/GenBank/DDBJ whole genome shotgun (WGS) entry which is preliminary data.</text>
</comment>
<gene>
    <name evidence="3" type="ORF">EOE48_13945</name>
</gene>
<evidence type="ECO:0000259" key="2">
    <source>
        <dbReference type="Pfam" id="PF01844"/>
    </source>
</evidence>
<evidence type="ECO:0000313" key="3">
    <source>
        <dbReference type="EMBL" id="RVU17485.1"/>
    </source>
</evidence>
<evidence type="ECO:0000313" key="4">
    <source>
        <dbReference type="Proteomes" id="UP000286997"/>
    </source>
</evidence>
<reference evidence="3 4" key="1">
    <citation type="submission" date="2019-01" db="EMBL/GenBank/DDBJ databases">
        <authorList>
            <person name="Chen W.-M."/>
        </authorList>
    </citation>
    <scope>NUCLEOTIDE SEQUENCE [LARGE SCALE GENOMIC DNA]</scope>
    <source>
        <strain evidence="3 4">TER-1</strain>
    </source>
</reference>
<dbReference type="Pfam" id="PF01844">
    <property type="entry name" value="HNH"/>
    <property type="match status" value="1"/>
</dbReference>
<feature type="compositionally biased region" description="Basic and acidic residues" evidence="1">
    <location>
        <begin position="101"/>
        <end position="115"/>
    </location>
</feature>
<keyword evidence="3" id="KW-0378">Hydrolase</keyword>
<sequence length="124" mass="13782">MRGTSTAPAGASRRTGRPGNDPAPGRDAWDPARPWRKWYGTARWQRRRRALLDASPLCVSCTRRGLVVPATVADHVEPHRGDPDTFWNGRLQALCKPCHDGDKQREEHGRPRIAVDADGWPIAG</sequence>
<dbReference type="InterPro" id="IPR003615">
    <property type="entry name" value="HNH_nuc"/>
</dbReference>
<feature type="domain" description="HNH" evidence="2">
    <location>
        <begin position="58"/>
        <end position="101"/>
    </location>
</feature>
<feature type="region of interest" description="Disordered" evidence="1">
    <location>
        <begin position="1"/>
        <end position="33"/>
    </location>
</feature>
<keyword evidence="3" id="KW-0255">Endonuclease</keyword>
<name>A0A437P5D5_9HYPH</name>
<proteinExistence type="predicted"/>
<dbReference type="Proteomes" id="UP000286997">
    <property type="component" value="Unassembled WGS sequence"/>
</dbReference>
<dbReference type="GO" id="GO:0003676">
    <property type="term" value="F:nucleic acid binding"/>
    <property type="evidence" value="ECO:0007669"/>
    <property type="project" value="InterPro"/>
</dbReference>
<dbReference type="OrthoDB" id="5292295at2"/>
<keyword evidence="4" id="KW-1185">Reference proteome</keyword>
<feature type="region of interest" description="Disordered" evidence="1">
    <location>
        <begin position="101"/>
        <end position="124"/>
    </location>
</feature>
<dbReference type="CDD" id="cd00085">
    <property type="entry name" value="HNHc"/>
    <property type="match status" value="1"/>
</dbReference>
<organism evidence="3 4">
    <name type="scientific">Methylobacterium oryzihabitans</name>
    <dbReference type="NCBI Taxonomy" id="2499852"/>
    <lineage>
        <taxon>Bacteria</taxon>
        <taxon>Pseudomonadati</taxon>
        <taxon>Pseudomonadota</taxon>
        <taxon>Alphaproteobacteria</taxon>
        <taxon>Hyphomicrobiales</taxon>
        <taxon>Methylobacteriaceae</taxon>
        <taxon>Methylobacterium</taxon>
    </lineage>
</organism>
<dbReference type="Gene3D" id="1.10.30.50">
    <property type="match status" value="1"/>
</dbReference>